<evidence type="ECO:0000313" key="3">
    <source>
        <dbReference type="Proteomes" id="UP000593567"/>
    </source>
</evidence>
<accession>A0A7J7K9J3</accession>
<gene>
    <name evidence="2" type="ORF">EB796_006795</name>
</gene>
<reference evidence="2" key="1">
    <citation type="submission" date="2020-06" db="EMBL/GenBank/DDBJ databases">
        <title>Draft genome of Bugula neritina, a colonial animal packing powerful symbionts and potential medicines.</title>
        <authorList>
            <person name="Rayko M."/>
        </authorList>
    </citation>
    <scope>NUCLEOTIDE SEQUENCE [LARGE SCALE GENOMIC DNA]</scope>
    <source>
        <strain evidence="2">Kwan_BN1</strain>
    </source>
</reference>
<feature type="region of interest" description="Disordered" evidence="1">
    <location>
        <begin position="167"/>
        <end position="192"/>
    </location>
</feature>
<protein>
    <submittedName>
        <fullName evidence="2">Uncharacterized protein</fullName>
    </submittedName>
</protein>
<dbReference type="EMBL" id="VXIV02000972">
    <property type="protein sequence ID" value="KAF6034903.1"/>
    <property type="molecule type" value="Genomic_DNA"/>
</dbReference>
<feature type="compositionally biased region" description="Basic and acidic residues" evidence="1">
    <location>
        <begin position="168"/>
        <end position="177"/>
    </location>
</feature>
<sequence>MALCQALYLLVPNSPIQPVSHDITAATLPVITSAQPIIKATQSVTATTQSTTILSQPIVTFTLQTKTTTHSINMLTQTATTATHSAPTSTKLATTATKPTTEGKRQPSPATLAHYTTDSLLITQTTKPLKGYLAKAARHMEASSILSNGNLILEGVVMCMGGVRSKMSGKEQPKAAKSEMVTEDQPKSEETSSAAEITLASVMYGCLILLSLG</sequence>
<feature type="region of interest" description="Disordered" evidence="1">
    <location>
        <begin position="81"/>
        <end position="110"/>
    </location>
</feature>
<comment type="caution">
    <text evidence="2">The sequence shown here is derived from an EMBL/GenBank/DDBJ whole genome shotgun (WGS) entry which is preliminary data.</text>
</comment>
<dbReference type="AlphaFoldDB" id="A0A7J7K9J3"/>
<proteinExistence type="predicted"/>
<dbReference type="Proteomes" id="UP000593567">
    <property type="component" value="Unassembled WGS sequence"/>
</dbReference>
<name>A0A7J7K9J3_BUGNE</name>
<evidence type="ECO:0000256" key="1">
    <source>
        <dbReference type="SAM" id="MobiDB-lite"/>
    </source>
</evidence>
<feature type="compositionally biased region" description="Low complexity" evidence="1">
    <location>
        <begin position="81"/>
        <end position="100"/>
    </location>
</feature>
<evidence type="ECO:0000313" key="2">
    <source>
        <dbReference type="EMBL" id="KAF6034903.1"/>
    </source>
</evidence>
<organism evidence="2 3">
    <name type="scientific">Bugula neritina</name>
    <name type="common">Brown bryozoan</name>
    <name type="synonym">Sertularia neritina</name>
    <dbReference type="NCBI Taxonomy" id="10212"/>
    <lineage>
        <taxon>Eukaryota</taxon>
        <taxon>Metazoa</taxon>
        <taxon>Spiralia</taxon>
        <taxon>Lophotrochozoa</taxon>
        <taxon>Bryozoa</taxon>
        <taxon>Gymnolaemata</taxon>
        <taxon>Cheilostomatida</taxon>
        <taxon>Flustrina</taxon>
        <taxon>Buguloidea</taxon>
        <taxon>Bugulidae</taxon>
        <taxon>Bugula</taxon>
    </lineage>
</organism>
<keyword evidence="3" id="KW-1185">Reference proteome</keyword>